<comment type="caution">
    <text evidence="3">The sequence shown here is derived from an EMBL/GenBank/DDBJ whole genome shotgun (WGS) entry which is preliminary data.</text>
</comment>
<sequence>MTLRHVMIFHRHGDRTPLVQEVAPLMRMSASEVEWWSTRIATPEELDKLSATSDVVGQEEHIPMYEVLNEGGMHPLGQLTSKGVAEMRLEGVKFRNLYYEKLFSRNNGKRSKLRSEKLNHSDLVYVMSTNVRRTVHSVQAFLGGFFQIESDMHVEGGKESHDSMPSSCWSIYAKSRSKAQGQTESKRFLIRTHEKNCLAPSHSLRVFFDLESVLEEELKLLDQARQEKVIDLGQKLRQALKLPAEEHLPWTLIRDTLSCQRHHGLDFPEGITQEMYMELVEYDAWLWHRLYSKRSFASPAMKEAVAFLSSHIESIIFRLRCDSKFSLFSHKRRGPKMSVFSVHDNSIVALINSFQIRTGDILPDYGATLVFEIHEIRKKHFYVRVLYDNRECQILEADSALGCPYDHLLKRAAEFINDPKESDERVEPYS</sequence>
<dbReference type="PANTHER" id="PTHR11567:SF110">
    <property type="entry name" value="2-PHOSPHOXYLOSE PHOSPHATASE 1"/>
    <property type="match status" value="1"/>
</dbReference>
<protein>
    <recommendedName>
        <fullName evidence="5">Histidine acid phosphatase</fullName>
    </recommendedName>
</protein>
<dbReference type="EMBL" id="CAIX01000254">
    <property type="protein sequence ID" value="CCI48889.1"/>
    <property type="molecule type" value="Genomic_DNA"/>
</dbReference>
<dbReference type="InterPro" id="IPR029033">
    <property type="entry name" value="His_PPase_superfam"/>
</dbReference>
<dbReference type="InterPro" id="IPR000560">
    <property type="entry name" value="His_Pase_clade-2"/>
</dbReference>
<gene>
    <name evidence="3" type="ORF">BN9_100980</name>
</gene>
<dbReference type="InterPro" id="IPR050645">
    <property type="entry name" value="Histidine_acid_phosphatase"/>
</dbReference>
<accession>A0A024GQ23</accession>
<evidence type="ECO:0000256" key="1">
    <source>
        <dbReference type="ARBA" id="ARBA00005375"/>
    </source>
</evidence>
<evidence type="ECO:0000256" key="2">
    <source>
        <dbReference type="ARBA" id="ARBA00022801"/>
    </source>
</evidence>
<evidence type="ECO:0008006" key="5">
    <source>
        <dbReference type="Google" id="ProtNLM"/>
    </source>
</evidence>
<keyword evidence="2" id="KW-0378">Hydrolase</keyword>
<reference evidence="3 4" key="1">
    <citation type="submission" date="2012-05" db="EMBL/GenBank/DDBJ databases">
        <title>Recombination and specialization in a pathogen metapopulation.</title>
        <authorList>
            <person name="Gardiner A."/>
            <person name="Kemen E."/>
            <person name="Schultz-Larsen T."/>
            <person name="MacLean D."/>
            <person name="Van Oosterhout C."/>
            <person name="Jones J.D.G."/>
        </authorList>
    </citation>
    <scope>NUCLEOTIDE SEQUENCE [LARGE SCALE GENOMIC DNA]</scope>
    <source>
        <strain evidence="3 4">Ac Nc2</strain>
    </source>
</reference>
<dbReference type="Proteomes" id="UP000053237">
    <property type="component" value="Unassembled WGS sequence"/>
</dbReference>
<organism evidence="3 4">
    <name type="scientific">Albugo candida</name>
    <dbReference type="NCBI Taxonomy" id="65357"/>
    <lineage>
        <taxon>Eukaryota</taxon>
        <taxon>Sar</taxon>
        <taxon>Stramenopiles</taxon>
        <taxon>Oomycota</taxon>
        <taxon>Peronosporomycetes</taxon>
        <taxon>Albuginales</taxon>
        <taxon>Albuginaceae</taxon>
        <taxon>Albugo</taxon>
    </lineage>
</organism>
<evidence type="ECO:0000313" key="4">
    <source>
        <dbReference type="Proteomes" id="UP000053237"/>
    </source>
</evidence>
<comment type="similarity">
    <text evidence="1">Belongs to the histidine acid phosphatase family.</text>
</comment>
<dbReference type="CDD" id="cd07061">
    <property type="entry name" value="HP_HAP_like"/>
    <property type="match status" value="1"/>
</dbReference>
<dbReference type="PANTHER" id="PTHR11567">
    <property type="entry name" value="ACID PHOSPHATASE-RELATED"/>
    <property type="match status" value="1"/>
</dbReference>
<dbReference type="STRING" id="65357.A0A024GQ23"/>
<dbReference type="Pfam" id="PF00328">
    <property type="entry name" value="His_Phos_2"/>
    <property type="match status" value="1"/>
</dbReference>
<dbReference type="AlphaFoldDB" id="A0A024GQ23"/>
<dbReference type="GO" id="GO:0016791">
    <property type="term" value="F:phosphatase activity"/>
    <property type="evidence" value="ECO:0007669"/>
    <property type="project" value="TreeGrafter"/>
</dbReference>
<evidence type="ECO:0000313" key="3">
    <source>
        <dbReference type="EMBL" id="CCI48889.1"/>
    </source>
</evidence>
<keyword evidence="4" id="KW-1185">Reference proteome</keyword>
<dbReference type="OrthoDB" id="10257284at2759"/>
<proteinExistence type="inferred from homology"/>
<dbReference type="InParanoid" id="A0A024GQ23"/>
<dbReference type="Gene3D" id="3.40.50.1240">
    <property type="entry name" value="Phosphoglycerate mutase-like"/>
    <property type="match status" value="1"/>
</dbReference>
<dbReference type="SUPFAM" id="SSF53254">
    <property type="entry name" value="Phosphoglycerate mutase-like"/>
    <property type="match status" value="1"/>
</dbReference>
<name>A0A024GQ23_9STRA</name>